<dbReference type="STRING" id="1348657.M622_09585"/>
<comment type="caution">
    <text evidence="1">The sequence shown here is derived from an EMBL/GenBank/DDBJ whole genome shotgun (WGS) entry which is preliminary data.</text>
</comment>
<dbReference type="RefSeq" id="WP_021247902.1">
    <property type="nucleotide sequence ID" value="NZ_ATJV01000013.1"/>
</dbReference>
<dbReference type="InterPro" id="IPR052022">
    <property type="entry name" value="26kDa_periplasmic_antigen"/>
</dbReference>
<dbReference type="InterPro" id="IPR007497">
    <property type="entry name" value="SIMPL/DUF541"/>
</dbReference>
<dbReference type="Gene3D" id="3.30.70.2970">
    <property type="entry name" value="Protein of unknown function (DUF541), domain 2"/>
    <property type="match status" value="1"/>
</dbReference>
<keyword evidence="2" id="KW-1185">Reference proteome</keyword>
<dbReference type="Gene3D" id="3.30.110.170">
    <property type="entry name" value="Protein of unknown function (DUF541), domain 1"/>
    <property type="match status" value="1"/>
</dbReference>
<sequence length="254" mass="26635">MLVRIWPRLALGGAHTKAWSRILGASLATVMISVPTAASAQLATGNEARPSIEFSAEASQTAANDLGVATLYAEGSGDNAAELALGINQRMVKALAVAHAFASVKAQSGGVSTWPVYAKDGQGRIEAWRMRSEIRIESRDLGALSELIGKLQADLALSQVVMQPAPETRRKAVEEATVSAIRAFEQRAALIAHTLGKGYRIAHMSIGDSGFQPPMPIRMRAAPAGMLADSAPAPLEGGESQVGVSISGRIDLLE</sequence>
<gene>
    <name evidence="1" type="ORF">M622_09585</name>
</gene>
<dbReference type="Pfam" id="PF04402">
    <property type="entry name" value="SIMPL"/>
    <property type="match status" value="1"/>
</dbReference>
<dbReference type="GO" id="GO:0006974">
    <property type="term" value="P:DNA damage response"/>
    <property type="evidence" value="ECO:0007669"/>
    <property type="project" value="TreeGrafter"/>
</dbReference>
<accession>S9ZQR2</accession>
<name>S9ZQR2_9RHOO</name>
<organism evidence="1 2">
    <name type="scientific">Thauera terpenica 58Eu</name>
    <dbReference type="NCBI Taxonomy" id="1348657"/>
    <lineage>
        <taxon>Bacteria</taxon>
        <taxon>Pseudomonadati</taxon>
        <taxon>Pseudomonadota</taxon>
        <taxon>Betaproteobacteria</taxon>
        <taxon>Rhodocyclales</taxon>
        <taxon>Zoogloeaceae</taxon>
        <taxon>Thauera</taxon>
    </lineage>
</organism>
<dbReference type="EMBL" id="ATJV01000013">
    <property type="protein sequence ID" value="EPZ16976.1"/>
    <property type="molecule type" value="Genomic_DNA"/>
</dbReference>
<dbReference type="eggNOG" id="COG3471">
    <property type="taxonomic scope" value="Bacteria"/>
</dbReference>
<evidence type="ECO:0000313" key="2">
    <source>
        <dbReference type="Proteomes" id="UP000015455"/>
    </source>
</evidence>
<reference evidence="1 2" key="1">
    <citation type="submission" date="2013-06" db="EMBL/GenBank/DDBJ databases">
        <title>Draft genome sequence of Thauera terpenica.</title>
        <authorList>
            <person name="Liu B."/>
            <person name="Frostegard A.H."/>
            <person name="Shapleigh J.P."/>
        </authorList>
    </citation>
    <scope>NUCLEOTIDE SEQUENCE [LARGE SCALE GENOMIC DNA]</scope>
    <source>
        <strain evidence="1 2">58Eu</strain>
    </source>
</reference>
<dbReference type="AlphaFoldDB" id="S9ZQR2"/>
<protein>
    <submittedName>
        <fullName evidence="1">Uncharacterized protein</fullName>
    </submittedName>
</protein>
<evidence type="ECO:0000313" key="1">
    <source>
        <dbReference type="EMBL" id="EPZ16976.1"/>
    </source>
</evidence>
<dbReference type="OrthoDB" id="7062395at2"/>
<dbReference type="PANTHER" id="PTHR34387">
    <property type="entry name" value="SLR1258 PROTEIN"/>
    <property type="match status" value="1"/>
</dbReference>
<proteinExistence type="predicted"/>
<dbReference type="Proteomes" id="UP000015455">
    <property type="component" value="Unassembled WGS sequence"/>
</dbReference>
<dbReference type="PANTHER" id="PTHR34387:SF1">
    <property type="entry name" value="PERIPLASMIC IMMUNOGENIC PROTEIN"/>
    <property type="match status" value="1"/>
</dbReference>
<dbReference type="PATRIC" id="fig|1348657.5.peg.449"/>